<dbReference type="EMBL" id="MN738836">
    <property type="protein sequence ID" value="QHT38896.1"/>
    <property type="molecule type" value="Genomic_DNA"/>
</dbReference>
<sequence>MVKMSKKETMDGLALTVGFMSLFVFFYRLIQVALPAFSEAFEQKDIQKLAEALTMLV</sequence>
<reference evidence="2" key="1">
    <citation type="journal article" date="2020" name="Nature">
        <title>Giant virus diversity and host interactions through global metagenomics.</title>
        <authorList>
            <person name="Schulz F."/>
            <person name="Roux S."/>
            <person name="Paez-Espino D."/>
            <person name="Jungbluth S."/>
            <person name="Walsh D.A."/>
            <person name="Denef V.J."/>
            <person name="McMahon K.D."/>
            <person name="Konstantinidis K.T."/>
            <person name="Eloe-Fadrosh E.A."/>
            <person name="Kyrpides N.C."/>
            <person name="Woyke T."/>
        </authorList>
    </citation>
    <scope>NUCLEOTIDE SEQUENCE</scope>
    <source>
        <strain evidence="2">GVMAG-S-ERX556106-38</strain>
    </source>
</reference>
<keyword evidence="1" id="KW-0472">Membrane</keyword>
<feature type="transmembrane region" description="Helical" evidence="1">
    <location>
        <begin position="12"/>
        <end position="30"/>
    </location>
</feature>
<evidence type="ECO:0000256" key="1">
    <source>
        <dbReference type="SAM" id="Phobius"/>
    </source>
</evidence>
<name>A0A6C0FAJ9_9ZZZZ</name>
<protein>
    <submittedName>
        <fullName evidence="2">Uncharacterized protein</fullName>
    </submittedName>
</protein>
<keyword evidence="1" id="KW-1133">Transmembrane helix</keyword>
<dbReference type="AlphaFoldDB" id="A0A6C0FAJ9"/>
<keyword evidence="1" id="KW-0812">Transmembrane</keyword>
<accession>A0A6C0FAJ9</accession>
<evidence type="ECO:0000313" key="2">
    <source>
        <dbReference type="EMBL" id="QHT38896.1"/>
    </source>
</evidence>
<proteinExistence type="predicted"/>
<organism evidence="2">
    <name type="scientific">viral metagenome</name>
    <dbReference type="NCBI Taxonomy" id="1070528"/>
    <lineage>
        <taxon>unclassified sequences</taxon>
        <taxon>metagenomes</taxon>
        <taxon>organismal metagenomes</taxon>
    </lineage>
</organism>